<dbReference type="InterPro" id="IPR036282">
    <property type="entry name" value="Glutathione-S-Trfase_C_sf"/>
</dbReference>
<dbReference type="InterPro" id="IPR004045">
    <property type="entry name" value="Glutathione_S-Trfase_N"/>
</dbReference>
<dbReference type="PANTHER" id="PTHR11571">
    <property type="entry name" value="GLUTATHIONE S-TRANSFERASE"/>
    <property type="match status" value="1"/>
</dbReference>
<dbReference type="Gene3D" id="3.40.30.10">
    <property type="entry name" value="Glutaredoxin"/>
    <property type="match status" value="1"/>
</dbReference>
<name>A0A6C0F9N8_9ZZZZ</name>
<dbReference type="PROSITE" id="PS50405">
    <property type="entry name" value="GST_CTER"/>
    <property type="match status" value="1"/>
</dbReference>
<dbReference type="GO" id="GO:0006749">
    <property type="term" value="P:glutathione metabolic process"/>
    <property type="evidence" value="ECO:0007669"/>
    <property type="project" value="TreeGrafter"/>
</dbReference>
<reference evidence="3" key="1">
    <citation type="journal article" date="2020" name="Nature">
        <title>Giant virus diversity and host interactions through global metagenomics.</title>
        <authorList>
            <person name="Schulz F."/>
            <person name="Roux S."/>
            <person name="Paez-Espino D."/>
            <person name="Jungbluth S."/>
            <person name="Walsh D.A."/>
            <person name="Denef V.J."/>
            <person name="McMahon K.D."/>
            <person name="Konstantinidis K.T."/>
            <person name="Eloe-Fadrosh E.A."/>
            <person name="Kyrpides N.C."/>
            <person name="Woyke T."/>
        </authorList>
    </citation>
    <scope>NUCLEOTIDE SEQUENCE</scope>
    <source>
        <strain evidence="3">GVMAG-S-ERX555997-44</strain>
    </source>
</reference>
<dbReference type="Pfam" id="PF02798">
    <property type="entry name" value="GST_N"/>
    <property type="match status" value="1"/>
</dbReference>
<dbReference type="PROSITE" id="PS50404">
    <property type="entry name" value="GST_NTER"/>
    <property type="match status" value="1"/>
</dbReference>
<dbReference type="InterPro" id="IPR010987">
    <property type="entry name" value="Glutathione-S-Trfase_C-like"/>
</dbReference>
<evidence type="ECO:0000259" key="1">
    <source>
        <dbReference type="PROSITE" id="PS50404"/>
    </source>
</evidence>
<dbReference type="Pfam" id="PF14497">
    <property type="entry name" value="GST_C_3"/>
    <property type="match status" value="1"/>
</dbReference>
<dbReference type="SFLD" id="SFLDS00019">
    <property type="entry name" value="Glutathione_Transferase_(cytos"/>
    <property type="match status" value="1"/>
</dbReference>
<dbReference type="Gene3D" id="1.20.1050.10">
    <property type="match status" value="1"/>
</dbReference>
<dbReference type="SUPFAM" id="SSF52833">
    <property type="entry name" value="Thioredoxin-like"/>
    <property type="match status" value="1"/>
</dbReference>
<proteinExistence type="predicted"/>
<dbReference type="GO" id="GO:0004364">
    <property type="term" value="F:glutathione transferase activity"/>
    <property type="evidence" value="ECO:0007669"/>
    <property type="project" value="TreeGrafter"/>
</dbReference>
<evidence type="ECO:0000259" key="2">
    <source>
        <dbReference type="PROSITE" id="PS50405"/>
    </source>
</evidence>
<accession>A0A6C0F9N8</accession>
<dbReference type="InterPro" id="IPR050213">
    <property type="entry name" value="GST_superfamily"/>
</dbReference>
<dbReference type="InterPro" id="IPR036249">
    <property type="entry name" value="Thioredoxin-like_sf"/>
</dbReference>
<dbReference type="AlphaFoldDB" id="A0A6C0F9N8"/>
<feature type="domain" description="GST N-terminal" evidence="1">
    <location>
        <begin position="1"/>
        <end position="92"/>
    </location>
</feature>
<evidence type="ECO:0008006" key="4">
    <source>
        <dbReference type="Google" id="ProtNLM"/>
    </source>
</evidence>
<organism evidence="3">
    <name type="scientific">viral metagenome</name>
    <dbReference type="NCBI Taxonomy" id="1070528"/>
    <lineage>
        <taxon>unclassified sequences</taxon>
        <taxon>metagenomes</taxon>
        <taxon>organismal metagenomes</taxon>
    </lineage>
</organism>
<sequence>MKLVYFNGRGMAETSRLLLAAAGCDYEDFRYPLEIIDMKTYKFKRDDFDNDKKNGFLKKSMGKVPFLMVNGKTISQSKSIERYISEKFCMSGENDEDKALIDSYCEYLRDFKTLYQKSKKNNEVDVWFSETLPSKLLEFEILLNENKYNVNDDLTLSDISIYSFLCDYFDNKEGVLNSYKECKILNSIVKKVIENKRIANWIKNRPKTSF</sequence>
<dbReference type="CDD" id="cd03039">
    <property type="entry name" value="GST_N_Sigma_like"/>
    <property type="match status" value="1"/>
</dbReference>
<dbReference type="InterPro" id="IPR040079">
    <property type="entry name" value="Glutathione_S-Trfase"/>
</dbReference>
<dbReference type="EMBL" id="MN738799">
    <property type="protein sequence ID" value="QHT37561.1"/>
    <property type="molecule type" value="Genomic_DNA"/>
</dbReference>
<dbReference type="PANTHER" id="PTHR11571:SF150">
    <property type="entry name" value="GLUTATHIONE S-TRANSFERASE"/>
    <property type="match status" value="1"/>
</dbReference>
<protein>
    <recommendedName>
        <fullName evidence="4">Glutathione S-transferase</fullName>
    </recommendedName>
</protein>
<feature type="domain" description="GST C-terminal" evidence="2">
    <location>
        <begin position="94"/>
        <end position="210"/>
    </location>
</feature>
<evidence type="ECO:0000313" key="3">
    <source>
        <dbReference type="EMBL" id="QHT37561.1"/>
    </source>
</evidence>
<dbReference type="InterPro" id="IPR004046">
    <property type="entry name" value="GST_C"/>
</dbReference>
<dbReference type="SUPFAM" id="SSF47616">
    <property type="entry name" value="GST C-terminal domain-like"/>
    <property type="match status" value="1"/>
</dbReference>